<reference evidence="9" key="2">
    <citation type="journal article" date="2021" name="Syst. Appl. Microbiol.">
        <title>Roseomonas hellenica sp. nov., isolated from roots of wild-growing Alkanna tinctoria.</title>
        <authorList>
            <person name="Rat A."/>
            <person name="Naranjo H.D."/>
            <person name="Lebbe L."/>
            <person name="Cnockaert M."/>
            <person name="Krigas N."/>
            <person name="Grigoriadou K."/>
            <person name="Maloupa E."/>
            <person name="Willems A."/>
        </authorList>
    </citation>
    <scope>NUCLEOTIDE SEQUENCE</scope>
    <source>
        <strain evidence="9">LMG 28251</strain>
    </source>
</reference>
<reference evidence="9" key="1">
    <citation type="submission" date="2020-01" db="EMBL/GenBank/DDBJ databases">
        <authorList>
            <person name="Rat A."/>
        </authorList>
    </citation>
    <scope>NUCLEOTIDE SEQUENCE</scope>
    <source>
        <strain evidence="9">LMG 28251</strain>
    </source>
</reference>
<dbReference type="Proteomes" id="UP001196068">
    <property type="component" value="Unassembled WGS sequence"/>
</dbReference>
<comment type="similarity">
    <text evidence="7">Belongs to the binding-protein-dependent transport system permease family.</text>
</comment>
<proteinExistence type="inferred from homology"/>
<gene>
    <name evidence="9" type="ORF">GXW79_07235</name>
</gene>
<keyword evidence="2 7" id="KW-0813">Transport</keyword>
<feature type="domain" description="ABC transmembrane type-1" evidence="8">
    <location>
        <begin position="94"/>
        <end position="295"/>
    </location>
</feature>
<sequence length="305" mass="32712">MGRYIARRLALLPLSLLLVALITFVILRLTGNPVEIFLDVNSTPEQIAELTARLHLDEPIPVQFFIFLRDLMTGDFGESLQFNAPAAGIVLERLGATLTLASTGLGLAMTLGIGLGLVCAVQRDRAADFVITSVAVAGQSMPSFWLGILLIQLFALKLGWLPTSGAGGIQHIIMPAFTISAFLLPNIILITRASVLDLSHEQFVVAARSKGLSRGRVLITHILPNAFNPILSFLGIQIGALIGGSIITETIFAWPGVGRLILNSIAHRDVPVVEAAVLIIAVGIALTNLAVDLLQMLIDPRVRRQ</sequence>
<evidence type="ECO:0000256" key="5">
    <source>
        <dbReference type="ARBA" id="ARBA00022989"/>
    </source>
</evidence>
<feature type="transmembrane region" description="Helical" evidence="7">
    <location>
        <begin position="100"/>
        <end position="121"/>
    </location>
</feature>
<dbReference type="AlphaFoldDB" id="A0AAF1KSD5"/>
<keyword evidence="5 7" id="KW-1133">Transmembrane helix</keyword>
<keyword evidence="6 7" id="KW-0472">Membrane</keyword>
<feature type="transmembrane region" description="Helical" evidence="7">
    <location>
        <begin position="275"/>
        <end position="298"/>
    </location>
</feature>
<evidence type="ECO:0000259" key="8">
    <source>
        <dbReference type="PROSITE" id="PS50928"/>
    </source>
</evidence>
<dbReference type="PANTHER" id="PTHR43163">
    <property type="entry name" value="DIPEPTIDE TRANSPORT SYSTEM PERMEASE PROTEIN DPPB-RELATED"/>
    <property type="match status" value="1"/>
</dbReference>
<evidence type="ECO:0000313" key="9">
    <source>
        <dbReference type="EMBL" id="MBR0654867.1"/>
    </source>
</evidence>
<dbReference type="Pfam" id="PF19300">
    <property type="entry name" value="BPD_transp_1_N"/>
    <property type="match status" value="1"/>
</dbReference>
<evidence type="ECO:0000256" key="6">
    <source>
        <dbReference type="ARBA" id="ARBA00023136"/>
    </source>
</evidence>
<evidence type="ECO:0000256" key="2">
    <source>
        <dbReference type="ARBA" id="ARBA00022448"/>
    </source>
</evidence>
<dbReference type="CDD" id="cd06261">
    <property type="entry name" value="TM_PBP2"/>
    <property type="match status" value="1"/>
</dbReference>
<dbReference type="InterPro" id="IPR035906">
    <property type="entry name" value="MetI-like_sf"/>
</dbReference>
<dbReference type="RefSeq" id="WP_211873685.1">
    <property type="nucleotide sequence ID" value="NZ_JAAEDH010000006.1"/>
</dbReference>
<keyword evidence="10" id="KW-1185">Reference proteome</keyword>
<evidence type="ECO:0000256" key="4">
    <source>
        <dbReference type="ARBA" id="ARBA00022692"/>
    </source>
</evidence>
<dbReference type="GO" id="GO:0005886">
    <property type="term" value="C:plasma membrane"/>
    <property type="evidence" value="ECO:0007669"/>
    <property type="project" value="UniProtKB-SubCell"/>
</dbReference>
<evidence type="ECO:0000256" key="1">
    <source>
        <dbReference type="ARBA" id="ARBA00004651"/>
    </source>
</evidence>
<dbReference type="PROSITE" id="PS50928">
    <property type="entry name" value="ABC_TM1"/>
    <property type="match status" value="1"/>
</dbReference>
<evidence type="ECO:0000313" key="10">
    <source>
        <dbReference type="Proteomes" id="UP001196068"/>
    </source>
</evidence>
<feature type="transmembrane region" description="Helical" evidence="7">
    <location>
        <begin position="230"/>
        <end position="255"/>
    </location>
</feature>
<comment type="subcellular location">
    <subcellularLocation>
        <location evidence="1 7">Cell membrane</location>
        <topology evidence="1 7">Multi-pass membrane protein</topology>
    </subcellularLocation>
</comment>
<dbReference type="SUPFAM" id="SSF161098">
    <property type="entry name" value="MetI-like"/>
    <property type="match status" value="1"/>
</dbReference>
<dbReference type="Gene3D" id="1.10.3720.10">
    <property type="entry name" value="MetI-like"/>
    <property type="match status" value="1"/>
</dbReference>
<dbReference type="InterPro" id="IPR045621">
    <property type="entry name" value="BPD_transp_1_N"/>
</dbReference>
<feature type="transmembrane region" description="Helical" evidence="7">
    <location>
        <begin position="142"/>
        <end position="160"/>
    </location>
</feature>
<dbReference type="InterPro" id="IPR000515">
    <property type="entry name" value="MetI-like"/>
</dbReference>
<accession>A0AAF1KSD5</accession>
<name>A0AAF1KSD5_9PROT</name>
<dbReference type="GO" id="GO:0055085">
    <property type="term" value="P:transmembrane transport"/>
    <property type="evidence" value="ECO:0007669"/>
    <property type="project" value="InterPro"/>
</dbReference>
<comment type="caution">
    <text evidence="9">The sequence shown here is derived from an EMBL/GenBank/DDBJ whole genome shotgun (WGS) entry which is preliminary data.</text>
</comment>
<evidence type="ECO:0000256" key="7">
    <source>
        <dbReference type="RuleBase" id="RU363032"/>
    </source>
</evidence>
<dbReference type="EMBL" id="JAAEDH010000006">
    <property type="protein sequence ID" value="MBR0654867.1"/>
    <property type="molecule type" value="Genomic_DNA"/>
</dbReference>
<dbReference type="Pfam" id="PF00528">
    <property type="entry name" value="BPD_transp_1"/>
    <property type="match status" value="1"/>
</dbReference>
<organism evidence="9 10">
    <name type="scientific">Plastoroseomonas arctica</name>
    <dbReference type="NCBI Taxonomy" id="1509237"/>
    <lineage>
        <taxon>Bacteria</taxon>
        <taxon>Pseudomonadati</taxon>
        <taxon>Pseudomonadota</taxon>
        <taxon>Alphaproteobacteria</taxon>
        <taxon>Acetobacterales</taxon>
        <taxon>Acetobacteraceae</taxon>
        <taxon>Plastoroseomonas</taxon>
    </lineage>
</organism>
<protein>
    <submittedName>
        <fullName evidence="9">ABC transporter permease</fullName>
    </submittedName>
</protein>
<keyword evidence="4 7" id="KW-0812">Transmembrane</keyword>
<feature type="transmembrane region" description="Helical" evidence="7">
    <location>
        <begin position="172"/>
        <end position="190"/>
    </location>
</feature>
<keyword evidence="3" id="KW-1003">Cell membrane</keyword>
<dbReference type="PANTHER" id="PTHR43163:SF6">
    <property type="entry name" value="DIPEPTIDE TRANSPORT SYSTEM PERMEASE PROTEIN DPPB-RELATED"/>
    <property type="match status" value="1"/>
</dbReference>
<evidence type="ECO:0000256" key="3">
    <source>
        <dbReference type="ARBA" id="ARBA00022475"/>
    </source>
</evidence>